<dbReference type="AlphaFoldDB" id="A0A4Z2HR69"/>
<dbReference type="EMBL" id="SRLO01000191">
    <property type="protein sequence ID" value="TNN68336.1"/>
    <property type="molecule type" value="Genomic_DNA"/>
</dbReference>
<proteinExistence type="predicted"/>
<dbReference type="Proteomes" id="UP000314294">
    <property type="component" value="Unassembled WGS sequence"/>
</dbReference>
<accession>A0A4Z2HR69</accession>
<evidence type="ECO:0000313" key="1">
    <source>
        <dbReference type="EMBL" id="TNN68336.1"/>
    </source>
</evidence>
<name>A0A4Z2HR69_9TELE</name>
<gene>
    <name evidence="1" type="ORF">EYF80_021389</name>
</gene>
<comment type="caution">
    <text evidence="1">The sequence shown here is derived from an EMBL/GenBank/DDBJ whole genome shotgun (WGS) entry which is preliminary data.</text>
</comment>
<sequence length="253" mass="28558">MESLIFLDHSFYMNTQPLHLLLGQADNDTYESVISRTAKQNPPKKEILDCVTSSESVPSVLRASRDIQQQQKQAGSDESRDVLELELGNEGQGLFQGRAPEWSDVGRLRVLALFSRFFRPKLRNDAFLDVKRRASLWEAIVDLLLGHFHEGMELVSDARQRSLFKQALLSLSQQHPDQHTEHGWAHVVAGSVGEGLLQVVQDTWGRTGDQGCISGREEEAHSPLCLCSVIPLRHLLRRSQHVQYFRVKATLVA</sequence>
<evidence type="ECO:0000313" key="2">
    <source>
        <dbReference type="Proteomes" id="UP000314294"/>
    </source>
</evidence>
<protein>
    <submittedName>
        <fullName evidence="1">Uncharacterized protein</fullName>
    </submittedName>
</protein>
<keyword evidence="2" id="KW-1185">Reference proteome</keyword>
<reference evidence="1 2" key="1">
    <citation type="submission" date="2019-03" db="EMBL/GenBank/DDBJ databases">
        <title>First draft genome of Liparis tanakae, snailfish: a comprehensive survey of snailfish specific genes.</title>
        <authorList>
            <person name="Kim W."/>
            <person name="Song I."/>
            <person name="Jeong J.-H."/>
            <person name="Kim D."/>
            <person name="Kim S."/>
            <person name="Ryu S."/>
            <person name="Song J.Y."/>
            <person name="Lee S.K."/>
        </authorList>
    </citation>
    <scope>NUCLEOTIDE SEQUENCE [LARGE SCALE GENOMIC DNA]</scope>
    <source>
        <tissue evidence="1">Muscle</tissue>
    </source>
</reference>
<organism evidence="1 2">
    <name type="scientific">Liparis tanakae</name>
    <name type="common">Tanaka's snailfish</name>
    <dbReference type="NCBI Taxonomy" id="230148"/>
    <lineage>
        <taxon>Eukaryota</taxon>
        <taxon>Metazoa</taxon>
        <taxon>Chordata</taxon>
        <taxon>Craniata</taxon>
        <taxon>Vertebrata</taxon>
        <taxon>Euteleostomi</taxon>
        <taxon>Actinopterygii</taxon>
        <taxon>Neopterygii</taxon>
        <taxon>Teleostei</taxon>
        <taxon>Neoteleostei</taxon>
        <taxon>Acanthomorphata</taxon>
        <taxon>Eupercaria</taxon>
        <taxon>Perciformes</taxon>
        <taxon>Cottioidei</taxon>
        <taxon>Cottales</taxon>
        <taxon>Liparidae</taxon>
        <taxon>Liparis</taxon>
    </lineage>
</organism>